<dbReference type="SUPFAM" id="SSF53822">
    <property type="entry name" value="Periplasmic binding protein-like I"/>
    <property type="match status" value="1"/>
</dbReference>
<dbReference type="Proteomes" id="UP000191171">
    <property type="component" value="Unassembled WGS sequence"/>
</dbReference>
<dbReference type="InterPro" id="IPR028082">
    <property type="entry name" value="Peripla_BP_I"/>
</dbReference>
<accession>A0A1S8KC16</accession>
<feature type="non-terminal residue" evidence="1">
    <location>
        <position position="1"/>
    </location>
</feature>
<organism evidence="1 2">
    <name type="scientific">Enterococcus faecium</name>
    <name type="common">Streptococcus faecium</name>
    <dbReference type="NCBI Taxonomy" id="1352"/>
    <lineage>
        <taxon>Bacteria</taxon>
        <taxon>Bacillati</taxon>
        <taxon>Bacillota</taxon>
        <taxon>Bacilli</taxon>
        <taxon>Lactobacillales</taxon>
        <taxon>Enterococcaceae</taxon>
        <taxon>Enterococcus</taxon>
    </lineage>
</organism>
<gene>
    <name evidence="1" type="ORF">B1P95_17615</name>
</gene>
<name>A0A1S8KC16_ENTFC</name>
<evidence type="ECO:0000313" key="2">
    <source>
        <dbReference type="Proteomes" id="UP000191171"/>
    </source>
</evidence>
<sequence>IGFDGAQQTLIYNPELSTIQQPIDQISKVAVKKLLNMIKGEKETDELSLPVKLIKKIQHKLNRRKIPSSI</sequence>
<dbReference type="EMBL" id="MVGJ01000487">
    <property type="protein sequence ID" value="OOL77318.1"/>
    <property type="molecule type" value="Genomic_DNA"/>
</dbReference>
<comment type="caution">
    <text evidence="1">The sequence shown here is derived from an EMBL/GenBank/DDBJ whole genome shotgun (WGS) entry which is preliminary data.</text>
</comment>
<dbReference type="Gene3D" id="3.40.50.2300">
    <property type="match status" value="2"/>
</dbReference>
<proteinExistence type="predicted"/>
<evidence type="ECO:0000313" key="1">
    <source>
        <dbReference type="EMBL" id="OOL77318.1"/>
    </source>
</evidence>
<protein>
    <recommendedName>
        <fullName evidence="3">LacI family transcriptional regulator</fullName>
    </recommendedName>
</protein>
<dbReference type="AlphaFoldDB" id="A0A1S8KC16"/>
<evidence type="ECO:0008006" key="3">
    <source>
        <dbReference type="Google" id="ProtNLM"/>
    </source>
</evidence>
<reference evidence="1 2" key="1">
    <citation type="submission" date="2017-02" db="EMBL/GenBank/DDBJ databases">
        <title>Clonality and virulence of isolates of VRE in Hematopoietic Stem Cell Transplanted (HSCT) patients.</title>
        <authorList>
            <person name="Marchi A.P."/>
            <person name="Martins R.C."/>
            <person name="Marie S.K."/>
            <person name="Levin A.S."/>
            <person name="Costa S.F."/>
        </authorList>
    </citation>
    <scope>NUCLEOTIDE SEQUENCE [LARGE SCALE GENOMIC DNA]</scope>
    <source>
        <strain evidence="1 2">LIM1759</strain>
    </source>
</reference>